<dbReference type="PROSITE" id="PS51044">
    <property type="entry name" value="ZF_SP_RING"/>
    <property type="match status" value="1"/>
</dbReference>
<dbReference type="GO" id="GO:0005634">
    <property type="term" value="C:nucleus"/>
    <property type="evidence" value="ECO:0007669"/>
    <property type="project" value="UniProtKB-SubCell"/>
</dbReference>
<evidence type="ECO:0000313" key="16">
    <source>
        <dbReference type="Proteomes" id="UP001142489"/>
    </source>
</evidence>
<proteinExistence type="inferred from homology"/>
<dbReference type="GO" id="GO:0000724">
    <property type="term" value="P:double-strand break repair via homologous recombination"/>
    <property type="evidence" value="ECO:0007669"/>
    <property type="project" value="InterPro"/>
</dbReference>
<evidence type="ECO:0000256" key="11">
    <source>
        <dbReference type="ARBA" id="ARBA00031731"/>
    </source>
</evidence>
<dbReference type="InterPro" id="IPR003613">
    <property type="entry name" value="Ubox_domain"/>
</dbReference>
<dbReference type="GO" id="GO:0030915">
    <property type="term" value="C:Smc5-Smc6 complex"/>
    <property type="evidence" value="ECO:0007669"/>
    <property type="project" value="InterPro"/>
</dbReference>
<dbReference type="InterPro" id="IPR013083">
    <property type="entry name" value="Znf_RING/FYVE/PHD"/>
</dbReference>
<keyword evidence="6" id="KW-0479">Metal-binding</keyword>
<keyword evidence="16" id="KW-1185">Reference proteome</keyword>
<comment type="subcellular location">
    <subcellularLocation>
        <location evidence="1">Nucleus</location>
    </subcellularLocation>
</comment>
<sequence length="239" mass="27213">MAGRSVIDFSGVDACLSSLKSCQSYISTGMDIATNVALDLVENHNNVEEVNEMEKVMWDYAAMSREVSHYVEAVEAAVSQLKREKPETIPDLKHDVEEKFQALESTNNDLDLQRNEKFVLFKENLKKMKTKCGTRVDPEEMPALEQLDEDIAVTQSQTNFICPISQAEMKQPVRNKICGHVYEQVAIMELIRNREQRKKKACCPKVGCNNQEVKISDLVPDEVLKRTIDSQSKQRWSAQ</sequence>
<evidence type="ECO:0000256" key="9">
    <source>
        <dbReference type="ARBA" id="ARBA00022833"/>
    </source>
</evidence>
<keyword evidence="5" id="KW-0808">Transferase</keyword>
<dbReference type="Pfam" id="PF11789">
    <property type="entry name" value="zf-Nse"/>
    <property type="match status" value="1"/>
</dbReference>
<dbReference type="AlphaFoldDB" id="A0A9Q0Y0B4"/>
<dbReference type="PANTHER" id="PTHR21330">
    <property type="entry name" value="E3 SUMO-PROTEIN LIGASE NSE2"/>
    <property type="match status" value="1"/>
</dbReference>
<keyword evidence="10" id="KW-0539">Nucleus</keyword>
<evidence type="ECO:0000256" key="7">
    <source>
        <dbReference type="ARBA" id="ARBA00022771"/>
    </source>
</evidence>
<accession>A0A9Q0Y0B4</accession>
<dbReference type="GO" id="GO:0004842">
    <property type="term" value="F:ubiquitin-protein transferase activity"/>
    <property type="evidence" value="ECO:0007669"/>
    <property type="project" value="InterPro"/>
</dbReference>
<evidence type="ECO:0000256" key="1">
    <source>
        <dbReference type="ARBA" id="ARBA00004123"/>
    </source>
</evidence>
<comment type="pathway">
    <text evidence="2">Protein modification; protein sumoylation.</text>
</comment>
<dbReference type="OrthoDB" id="26899at2759"/>
<reference evidence="15" key="1">
    <citation type="journal article" date="2023" name="DNA Res.">
        <title>Chromosome-level genome assembly of Phrynocephalus forsythii using third-generation DNA sequencing and Hi-C analysis.</title>
        <authorList>
            <person name="Qi Y."/>
            <person name="Zhao W."/>
            <person name="Zhao Y."/>
            <person name="Niu C."/>
            <person name="Cao S."/>
            <person name="Zhang Y."/>
        </authorList>
    </citation>
    <scope>NUCLEOTIDE SEQUENCE</scope>
    <source>
        <tissue evidence="15">Muscle</tissue>
    </source>
</reference>
<evidence type="ECO:0000256" key="2">
    <source>
        <dbReference type="ARBA" id="ARBA00004718"/>
    </source>
</evidence>
<dbReference type="SUPFAM" id="SSF57850">
    <property type="entry name" value="RING/U-box"/>
    <property type="match status" value="1"/>
</dbReference>
<protein>
    <recommendedName>
        <fullName evidence="4">E3 SUMO-protein ligase NSE2</fullName>
    </recommendedName>
    <alternativeName>
        <fullName evidence="11">E3 SUMO-protein transferase NSE2</fullName>
    </alternativeName>
    <alternativeName>
        <fullName evidence="12">Non-structural maintenance of chromosomes element 2 homolog</fullName>
    </alternativeName>
</protein>
<evidence type="ECO:0000256" key="4">
    <source>
        <dbReference type="ARBA" id="ARBA00020923"/>
    </source>
</evidence>
<evidence type="ECO:0000256" key="8">
    <source>
        <dbReference type="ARBA" id="ARBA00022786"/>
    </source>
</evidence>
<evidence type="ECO:0000256" key="6">
    <source>
        <dbReference type="ARBA" id="ARBA00022723"/>
    </source>
</evidence>
<dbReference type="PANTHER" id="PTHR21330:SF1">
    <property type="entry name" value="E3 SUMO-PROTEIN LIGASE NSE2"/>
    <property type="match status" value="1"/>
</dbReference>
<keyword evidence="8" id="KW-0833">Ubl conjugation pathway</keyword>
<keyword evidence="7 13" id="KW-0863">Zinc-finger</keyword>
<keyword evidence="9" id="KW-0862">Zinc</keyword>
<name>A0A9Q0Y0B4_9SAUR</name>
<dbReference type="EMBL" id="JAPFRF010000003">
    <property type="protein sequence ID" value="KAJ7338126.1"/>
    <property type="molecule type" value="Genomic_DNA"/>
</dbReference>
<feature type="domain" description="SP-RING-type" evidence="14">
    <location>
        <begin position="147"/>
        <end position="233"/>
    </location>
</feature>
<organism evidence="15 16">
    <name type="scientific">Phrynocephalus forsythii</name>
    <dbReference type="NCBI Taxonomy" id="171643"/>
    <lineage>
        <taxon>Eukaryota</taxon>
        <taxon>Metazoa</taxon>
        <taxon>Chordata</taxon>
        <taxon>Craniata</taxon>
        <taxon>Vertebrata</taxon>
        <taxon>Euteleostomi</taxon>
        <taxon>Lepidosauria</taxon>
        <taxon>Squamata</taxon>
        <taxon>Bifurcata</taxon>
        <taxon>Unidentata</taxon>
        <taxon>Episquamata</taxon>
        <taxon>Toxicofera</taxon>
        <taxon>Iguania</taxon>
        <taxon>Acrodonta</taxon>
        <taxon>Agamidae</taxon>
        <taxon>Agaminae</taxon>
        <taxon>Phrynocephalus</taxon>
    </lineage>
</organism>
<dbReference type="GO" id="GO:0016925">
    <property type="term" value="P:protein sumoylation"/>
    <property type="evidence" value="ECO:0007669"/>
    <property type="project" value="TreeGrafter"/>
</dbReference>
<dbReference type="InterPro" id="IPR004181">
    <property type="entry name" value="Znf_MIZ"/>
</dbReference>
<dbReference type="GO" id="GO:0016567">
    <property type="term" value="P:protein ubiquitination"/>
    <property type="evidence" value="ECO:0007669"/>
    <property type="project" value="InterPro"/>
</dbReference>
<evidence type="ECO:0000313" key="15">
    <source>
        <dbReference type="EMBL" id="KAJ7338126.1"/>
    </source>
</evidence>
<comment type="similarity">
    <text evidence="3">Belongs to the NSE2 family.</text>
</comment>
<evidence type="ECO:0000256" key="13">
    <source>
        <dbReference type="PROSITE-ProRule" id="PRU00452"/>
    </source>
</evidence>
<evidence type="ECO:0000259" key="14">
    <source>
        <dbReference type="PROSITE" id="PS51044"/>
    </source>
</evidence>
<dbReference type="GO" id="GO:0061665">
    <property type="term" value="F:SUMO ligase activity"/>
    <property type="evidence" value="ECO:0007669"/>
    <property type="project" value="TreeGrafter"/>
</dbReference>
<dbReference type="SMART" id="SM00504">
    <property type="entry name" value="Ubox"/>
    <property type="match status" value="1"/>
</dbReference>
<evidence type="ECO:0000256" key="3">
    <source>
        <dbReference type="ARBA" id="ARBA00008212"/>
    </source>
</evidence>
<evidence type="ECO:0000256" key="10">
    <source>
        <dbReference type="ARBA" id="ARBA00023242"/>
    </source>
</evidence>
<dbReference type="Gene3D" id="3.30.40.10">
    <property type="entry name" value="Zinc/RING finger domain, C3HC4 (zinc finger)"/>
    <property type="match status" value="1"/>
</dbReference>
<dbReference type="GO" id="GO:0008270">
    <property type="term" value="F:zinc ion binding"/>
    <property type="evidence" value="ECO:0007669"/>
    <property type="project" value="UniProtKB-KW"/>
</dbReference>
<comment type="caution">
    <text evidence="15">The sequence shown here is derived from an EMBL/GenBank/DDBJ whole genome shotgun (WGS) entry which is preliminary data.</text>
</comment>
<dbReference type="CDD" id="cd16651">
    <property type="entry name" value="SPL-RING_NSE2"/>
    <property type="match status" value="1"/>
</dbReference>
<gene>
    <name evidence="15" type="ORF">JRQ81_010720</name>
</gene>
<evidence type="ECO:0000256" key="12">
    <source>
        <dbReference type="ARBA" id="ARBA00032533"/>
    </source>
</evidence>
<evidence type="ECO:0000256" key="5">
    <source>
        <dbReference type="ARBA" id="ARBA00022679"/>
    </source>
</evidence>
<dbReference type="Proteomes" id="UP001142489">
    <property type="component" value="Unassembled WGS sequence"/>
</dbReference>
<dbReference type="InterPro" id="IPR026846">
    <property type="entry name" value="Nse2(Mms21)"/>
</dbReference>